<keyword evidence="4" id="KW-0833">Ubl conjugation pathway</keyword>
<evidence type="ECO:0000256" key="3">
    <source>
        <dbReference type="ARBA" id="ARBA00022670"/>
    </source>
</evidence>
<dbReference type="PANTHER" id="PTHR13367">
    <property type="entry name" value="UBIQUITIN THIOESTERASE"/>
    <property type="match status" value="1"/>
</dbReference>
<sequence length="558" mass="63278">MSNKALARLWLTIDTLAKAAVYFGEDNRAWVMFRDRSKQDAPLLTTPFVNRLDECVVYLDEAHTRGVDLKFNSFSTAALTLSLKQTKDFTVQAAMRLRQLKTTQSVVFFAPPEVDGSIRDLCGRNFAYKLDSSDVVYWLLEQTCRTNEDVYGLHVAQGLDFCKRQDARLQYPDLLTNQTSRTKLLDVLREPEHQTLEELYGGASGTRQLQSLGQLRTPRLQTLSDTLFRESSTISPALIGAFDEVEQEREREVELQLESHAFSYLRMTEIGTKFDVRQTGSQFFVSAEFSRTVVLAKGNEKAFNIFLRPVEWILWSPYTQTALVIIPEEAEQLMAKLLHGAKGLQNMAVHLIAYSAPVTRSMTAFNTFRYYSLPPLPPDAVFPEWFRNEVGVLAGRLYIDYSEWSSVARYLHPTEESSDAEDQEADAPWPLQPFTDKPVDFLLEWLGSGRKAQDVLSTPVGFICMRRTVRKDHPFFLANGSTGSLGLDHGKDRPKGIEAADGGDGEALCRLRSRSERHVDSEGEEVSTEWSGSFEDEFSRVLDEEEFDLARSDDEFAD</sequence>
<dbReference type="GO" id="GO:0006508">
    <property type="term" value="P:proteolysis"/>
    <property type="evidence" value="ECO:0007669"/>
    <property type="project" value="UniProtKB-KW"/>
</dbReference>
<keyword evidence="10" id="KW-1185">Reference proteome</keyword>
<evidence type="ECO:0000256" key="4">
    <source>
        <dbReference type="ARBA" id="ARBA00022786"/>
    </source>
</evidence>
<protein>
    <recommendedName>
        <fullName evidence="2">ubiquitinyl hydrolase 1</fullName>
        <ecNumber evidence="2">3.4.19.12</ecNumber>
    </recommendedName>
</protein>
<accession>A0A0M8N087</accession>
<dbReference type="InterPro" id="IPR051346">
    <property type="entry name" value="OTU_Deubiquitinase"/>
</dbReference>
<gene>
    <name evidence="9" type="ORF">ESCO_002424</name>
</gene>
<evidence type="ECO:0000256" key="1">
    <source>
        <dbReference type="ARBA" id="ARBA00000707"/>
    </source>
</evidence>
<dbReference type="EC" id="3.4.19.12" evidence="2"/>
<keyword evidence="3" id="KW-0645">Protease</keyword>
<evidence type="ECO:0000313" key="9">
    <source>
        <dbReference type="EMBL" id="KOS17884.1"/>
    </source>
</evidence>
<dbReference type="AlphaFoldDB" id="A0A0M8N087"/>
<keyword evidence="8" id="KW-0732">Signal</keyword>
<dbReference type="PANTHER" id="PTHR13367:SF33">
    <property type="entry name" value="P-LOOP CONTAINING NUCLEOSIDE TRIPHOSPHATE HYDROLASE PROTEIN"/>
    <property type="match status" value="1"/>
</dbReference>
<name>A0A0M8N087_ESCWE</name>
<evidence type="ECO:0000256" key="8">
    <source>
        <dbReference type="SAM" id="SignalP"/>
    </source>
</evidence>
<dbReference type="EMBL" id="LGSR01000022">
    <property type="protein sequence ID" value="KOS17884.1"/>
    <property type="molecule type" value="Genomic_DNA"/>
</dbReference>
<dbReference type="STRING" id="150374.A0A0M8N087"/>
<evidence type="ECO:0000313" key="10">
    <source>
        <dbReference type="Proteomes" id="UP000053831"/>
    </source>
</evidence>
<comment type="catalytic activity">
    <reaction evidence="1">
        <text>Thiol-dependent hydrolysis of ester, thioester, amide, peptide and isopeptide bonds formed by the C-terminal Gly of ubiquitin (a 76-residue protein attached to proteins as an intracellular targeting signal).</text>
        <dbReference type="EC" id="3.4.19.12"/>
    </reaction>
</comment>
<feature type="region of interest" description="Disordered" evidence="7">
    <location>
        <begin position="513"/>
        <end position="532"/>
    </location>
</feature>
<dbReference type="Proteomes" id="UP000053831">
    <property type="component" value="Unassembled WGS sequence"/>
</dbReference>
<keyword evidence="6" id="KW-0788">Thiol protease</keyword>
<dbReference type="GO" id="GO:0004843">
    <property type="term" value="F:cysteine-type deubiquitinase activity"/>
    <property type="evidence" value="ECO:0007669"/>
    <property type="project" value="UniProtKB-EC"/>
</dbReference>
<reference evidence="9 10" key="1">
    <citation type="submission" date="2015-07" db="EMBL/GenBank/DDBJ databases">
        <title>The genome of the fungus Escovopsis weberi, a specialized disease agent of ant agriculture.</title>
        <authorList>
            <person name="de Man T.J."/>
            <person name="Stajich J.E."/>
            <person name="Kubicek C.P."/>
            <person name="Chenthamara K."/>
            <person name="Atanasova L."/>
            <person name="Druzhinina I.S."/>
            <person name="Birnbaum S."/>
            <person name="Barribeau S.M."/>
            <person name="Teiling C."/>
            <person name="Suen G."/>
            <person name="Currie C."/>
            <person name="Gerardo N.M."/>
        </authorList>
    </citation>
    <scope>NUCLEOTIDE SEQUENCE [LARGE SCALE GENOMIC DNA]</scope>
</reference>
<proteinExistence type="predicted"/>
<keyword evidence="5" id="KW-0378">Hydrolase</keyword>
<evidence type="ECO:0000256" key="7">
    <source>
        <dbReference type="SAM" id="MobiDB-lite"/>
    </source>
</evidence>
<evidence type="ECO:0000256" key="6">
    <source>
        <dbReference type="ARBA" id="ARBA00022807"/>
    </source>
</evidence>
<comment type="caution">
    <text evidence="9">The sequence shown here is derived from an EMBL/GenBank/DDBJ whole genome shotgun (WGS) entry which is preliminary data.</text>
</comment>
<feature type="chain" id="PRO_5005818838" description="ubiquitinyl hydrolase 1" evidence="8">
    <location>
        <begin position="20"/>
        <end position="558"/>
    </location>
</feature>
<organism evidence="9 10">
    <name type="scientific">Escovopsis weberi</name>
    <dbReference type="NCBI Taxonomy" id="150374"/>
    <lineage>
        <taxon>Eukaryota</taxon>
        <taxon>Fungi</taxon>
        <taxon>Dikarya</taxon>
        <taxon>Ascomycota</taxon>
        <taxon>Pezizomycotina</taxon>
        <taxon>Sordariomycetes</taxon>
        <taxon>Hypocreomycetidae</taxon>
        <taxon>Hypocreales</taxon>
        <taxon>Hypocreaceae</taxon>
        <taxon>Escovopsis</taxon>
    </lineage>
</organism>
<dbReference type="OrthoDB" id="3182339at2759"/>
<feature type="signal peptide" evidence="8">
    <location>
        <begin position="1"/>
        <end position="19"/>
    </location>
</feature>
<evidence type="ECO:0000256" key="2">
    <source>
        <dbReference type="ARBA" id="ARBA00012759"/>
    </source>
</evidence>
<evidence type="ECO:0000256" key="5">
    <source>
        <dbReference type="ARBA" id="ARBA00022801"/>
    </source>
</evidence>